<evidence type="ECO:0000313" key="2">
    <source>
        <dbReference type="EMBL" id="EJW96056.1"/>
    </source>
</evidence>
<protein>
    <submittedName>
        <fullName evidence="2">Uncharacterized protein</fullName>
    </submittedName>
</protein>
<organism evidence="2">
    <name type="scientific">gut metagenome</name>
    <dbReference type="NCBI Taxonomy" id="749906"/>
    <lineage>
        <taxon>unclassified sequences</taxon>
        <taxon>metagenomes</taxon>
        <taxon>organismal metagenomes</taxon>
    </lineage>
</organism>
<sequence length="79" mass="8615">MQVLIPLMVIRVAIIVDFRVVKNVLTKLCCASPFRGHSYSVGAGRNGGSRSRKGKTCQVRASRQSPLHSVLTAPHSLQE</sequence>
<comment type="caution">
    <text evidence="2">The sequence shown here is derived from an EMBL/GenBank/DDBJ whole genome shotgun (WGS) entry which is preliminary data.</text>
</comment>
<dbReference type="AlphaFoldDB" id="J9FMC5"/>
<dbReference type="EMBL" id="AMCI01005485">
    <property type="protein sequence ID" value="EJW96056.1"/>
    <property type="molecule type" value="Genomic_DNA"/>
</dbReference>
<name>J9FMC5_9ZZZZ</name>
<evidence type="ECO:0000256" key="1">
    <source>
        <dbReference type="SAM" id="MobiDB-lite"/>
    </source>
</evidence>
<gene>
    <name evidence="2" type="ORF">EVA_15837</name>
</gene>
<reference evidence="2" key="1">
    <citation type="journal article" date="2012" name="PLoS ONE">
        <title>Gene sets for utilization of primary and secondary nutrition supplies in the distal gut of endangered iberian lynx.</title>
        <authorList>
            <person name="Alcaide M."/>
            <person name="Messina E."/>
            <person name="Richter M."/>
            <person name="Bargiela R."/>
            <person name="Peplies J."/>
            <person name="Huws S.A."/>
            <person name="Newbold C.J."/>
            <person name="Golyshin P.N."/>
            <person name="Simon M.A."/>
            <person name="Lopez G."/>
            <person name="Yakimov M.M."/>
            <person name="Ferrer M."/>
        </authorList>
    </citation>
    <scope>NUCLEOTIDE SEQUENCE</scope>
</reference>
<feature type="region of interest" description="Disordered" evidence="1">
    <location>
        <begin position="40"/>
        <end position="79"/>
    </location>
</feature>
<proteinExistence type="predicted"/>
<accession>J9FMC5</accession>